<dbReference type="InterPro" id="IPR001619">
    <property type="entry name" value="Sec1-like"/>
</dbReference>
<accession>A0A8H5ZQ85</accession>
<name>A0A8H5ZQ85_COCSA</name>
<dbReference type="GO" id="GO:0016192">
    <property type="term" value="P:vesicle-mediated transport"/>
    <property type="evidence" value="ECO:0007669"/>
    <property type="project" value="InterPro"/>
</dbReference>
<comment type="similarity">
    <text evidence="1">Belongs to the STXBP/unc-18/SEC1 family.</text>
</comment>
<evidence type="ECO:0008006" key="5">
    <source>
        <dbReference type="Google" id="ProtNLM"/>
    </source>
</evidence>
<dbReference type="Gene3D" id="3.40.50.2060">
    <property type="match status" value="1"/>
</dbReference>
<feature type="compositionally biased region" description="Polar residues" evidence="2">
    <location>
        <begin position="535"/>
        <end position="545"/>
    </location>
</feature>
<dbReference type="PANTHER" id="PTHR11679">
    <property type="entry name" value="VESICLE PROTEIN SORTING-ASSOCIATED"/>
    <property type="match status" value="1"/>
</dbReference>
<dbReference type="Pfam" id="PF00995">
    <property type="entry name" value="Sec1"/>
    <property type="match status" value="2"/>
</dbReference>
<sequence>MAVSLRDRQIGTTILASIKRLLNLNPPADGDAAQDESNEPTNPDIAWPLTCHLEEISAETAVRIGVLVYDDAAKAVVSSVLRVNDLRAAGVTVHLNLKSRRSPIPAPGIYLMAPTAENLALVTKDLNDALYTPAYINFLSSVPRHLLESWGAELATMPEAAGNLAQIYDHLNIDQSYYRLNSSKTEDAELDEHMDRIVSGLFSVVATMAVVPIIRAPSGGAAELIAAKLDRKLRDHVLNNKESLFASSSTASRPLLVIVDRNADLNPMFSHSWIYQEVTNEWTKYSEDADALTKKTGSSSLDDLSGESNHFAAHLKGAISQLPELRERKATIEAHMSILEAVMEGIKERKLDEFFQLEEEIEKQTKSSVMEILKDPAKGNDPMDKFRFFLQWYLKTEQEVSRAELEGFENALKAAGVDTAALAYIKTVRQITQMSMLSTAAPTQPAQASSQLFGGFTSLSSRVTDRFKEAGLGANFEGVLSGIKSYLPANQDLTITKITESLMDPQNATTSALNKTENYLYFDPRSANARGTLPPASQSRNQQSTVGRGIDATFGQRRQGFSEAIVFPVGGGSMDEETNIQAWAKRTSAAAGTGPKRRVVYGSTKLYSPRAFIEEELIPLGKEST</sequence>
<dbReference type="SUPFAM" id="SSF56815">
    <property type="entry name" value="Sec1/munc18-like (SM) proteins"/>
    <property type="match status" value="1"/>
</dbReference>
<dbReference type="Gene3D" id="3.40.50.1910">
    <property type="match status" value="2"/>
</dbReference>
<dbReference type="EMBL" id="WNKQ01000002">
    <property type="protein sequence ID" value="KAF5853180.1"/>
    <property type="molecule type" value="Genomic_DNA"/>
</dbReference>
<feature type="region of interest" description="Disordered" evidence="2">
    <location>
        <begin position="525"/>
        <end position="545"/>
    </location>
</feature>
<dbReference type="Proteomes" id="UP000624244">
    <property type="component" value="Unassembled WGS sequence"/>
</dbReference>
<dbReference type="AlphaFoldDB" id="A0A8H5ZQ85"/>
<dbReference type="InterPro" id="IPR036045">
    <property type="entry name" value="Sec1-like_sf"/>
</dbReference>
<protein>
    <recommendedName>
        <fullName evidence="5">Sec1-like protein</fullName>
    </recommendedName>
</protein>
<evidence type="ECO:0000313" key="3">
    <source>
        <dbReference type="EMBL" id="KAF5853180.1"/>
    </source>
</evidence>
<gene>
    <name evidence="3" type="ORF">GGP41_001760</name>
</gene>
<dbReference type="InterPro" id="IPR043154">
    <property type="entry name" value="Sec-1-like_dom1"/>
</dbReference>
<dbReference type="Gene3D" id="1.25.40.60">
    <property type="match status" value="1"/>
</dbReference>
<dbReference type="PIRSF" id="PIRSF005715">
    <property type="entry name" value="VPS45_Sec1"/>
    <property type="match status" value="1"/>
</dbReference>
<proteinExistence type="inferred from homology"/>
<comment type="caution">
    <text evidence="3">The sequence shown here is derived from an EMBL/GenBank/DDBJ whole genome shotgun (WGS) entry which is preliminary data.</text>
</comment>
<organism evidence="3 4">
    <name type="scientific">Cochliobolus sativus</name>
    <name type="common">Common root rot and spot blotch fungus</name>
    <name type="synonym">Bipolaris sorokiniana</name>
    <dbReference type="NCBI Taxonomy" id="45130"/>
    <lineage>
        <taxon>Eukaryota</taxon>
        <taxon>Fungi</taxon>
        <taxon>Dikarya</taxon>
        <taxon>Ascomycota</taxon>
        <taxon>Pezizomycotina</taxon>
        <taxon>Dothideomycetes</taxon>
        <taxon>Pleosporomycetidae</taxon>
        <taxon>Pleosporales</taxon>
        <taxon>Pleosporineae</taxon>
        <taxon>Pleosporaceae</taxon>
        <taxon>Bipolaris</taxon>
    </lineage>
</organism>
<dbReference type="InterPro" id="IPR027482">
    <property type="entry name" value="Sec1-like_dom2"/>
</dbReference>
<evidence type="ECO:0000256" key="1">
    <source>
        <dbReference type="ARBA" id="ARBA00009884"/>
    </source>
</evidence>
<evidence type="ECO:0000313" key="4">
    <source>
        <dbReference type="Proteomes" id="UP000624244"/>
    </source>
</evidence>
<reference evidence="3" key="1">
    <citation type="submission" date="2019-11" db="EMBL/GenBank/DDBJ databases">
        <title>Bipolaris sorokiniana Genome sequencing.</title>
        <authorList>
            <person name="Wang H."/>
        </authorList>
    </citation>
    <scope>NUCLEOTIDE SEQUENCE</scope>
</reference>
<evidence type="ECO:0000256" key="2">
    <source>
        <dbReference type="SAM" id="MobiDB-lite"/>
    </source>
</evidence>